<evidence type="ECO:0000313" key="2">
    <source>
        <dbReference type="EMBL" id="SDQ26985.1"/>
    </source>
</evidence>
<proteinExistence type="predicted"/>
<dbReference type="OrthoDB" id="9793039at2"/>
<dbReference type="RefSeq" id="WP_092521470.1">
    <property type="nucleotide sequence ID" value="NZ_FNKO01000001.1"/>
</dbReference>
<dbReference type="PANTHER" id="PTHR33993:SF10">
    <property type="entry name" value="CONSERVED PROTEIN"/>
    <property type="match status" value="1"/>
</dbReference>
<evidence type="ECO:0000313" key="3">
    <source>
        <dbReference type="Proteomes" id="UP000199301"/>
    </source>
</evidence>
<protein>
    <recommendedName>
        <fullName evidence="1">VOC domain-containing protein</fullName>
    </recommendedName>
</protein>
<reference evidence="3" key="1">
    <citation type="submission" date="2016-10" db="EMBL/GenBank/DDBJ databases">
        <authorList>
            <person name="Varghese N."/>
            <person name="Submissions S."/>
        </authorList>
    </citation>
    <scope>NUCLEOTIDE SEQUENCE [LARGE SCALE GENOMIC DNA]</scope>
    <source>
        <strain evidence="3">DSM 45459</strain>
    </source>
</reference>
<evidence type="ECO:0000259" key="1">
    <source>
        <dbReference type="PROSITE" id="PS51819"/>
    </source>
</evidence>
<dbReference type="Pfam" id="PF00903">
    <property type="entry name" value="Glyoxalase"/>
    <property type="match status" value="2"/>
</dbReference>
<dbReference type="SUPFAM" id="SSF54593">
    <property type="entry name" value="Glyoxalase/Bleomycin resistance protein/Dihydroxybiphenyl dioxygenase"/>
    <property type="match status" value="2"/>
</dbReference>
<dbReference type="InterPro" id="IPR052164">
    <property type="entry name" value="Anthracycline_SecMetBiosynth"/>
</dbReference>
<dbReference type="Gene3D" id="3.10.180.10">
    <property type="entry name" value="2,3-Dihydroxybiphenyl 1,2-Dioxygenase, domain 1"/>
    <property type="match status" value="2"/>
</dbReference>
<dbReference type="InterPro" id="IPR037523">
    <property type="entry name" value="VOC_core"/>
</dbReference>
<dbReference type="AlphaFoldDB" id="A0A1H0ZHP6"/>
<sequence>MITTDFVVGSPCWIDIAAADVSAAVEFYRSVFDWEYEQLDDQGEYGYFRLGGRKVAGIGSLTEEDARSAWMIYFRTDDVDETSQTVRQLGGTVRREPFEDDQARMAQFSDPLGAQFAVWQPKGAQGVEKTDEPGALNWIELYTTHVAAAKEFYVNLFGWQMEDMPLPSGSSTYSLITPSGGSQERMIGGMMQLAPEHLALTGGLPYWHPVFAVQDCDATMSRVVSSGGSVQMGPENAAGVGRMAVCLDLTRSDFVVLESAAE</sequence>
<feature type="domain" description="VOC" evidence="1">
    <location>
        <begin position="10"/>
        <end position="121"/>
    </location>
</feature>
<dbReference type="CDD" id="cd07247">
    <property type="entry name" value="SgaA_N_like"/>
    <property type="match status" value="2"/>
</dbReference>
<feature type="domain" description="VOC" evidence="1">
    <location>
        <begin position="135"/>
        <end position="259"/>
    </location>
</feature>
<dbReference type="InterPro" id="IPR004360">
    <property type="entry name" value="Glyas_Fos-R_dOase_dom"/>
</dbReference>
<dbReference type="STRING" id="995062.SAMN04489718_1054"/>
<dbReference type="InterPro" id="IPR029068">
    <property type="entry name" value="Glyas_Bleomycin-R_OHBP_Dase"/>
</dbReference>
<dbReference type="PROSITE" id="PS51819">
    <property type="entry name" value="VOC"/>
    <property type="match status" value="2"/>
</dbReference>
<name>A0A1H0ZHP6_9ACTN</name>
<gene>
    <name evidence="2" type="ORF">SAMN04489718_1054</name>
</gene>
<dbReference type="Proteomes" id="UP000199301">
    <property type="component" value="Unassembled WGS sequence"/>
</dbReference>
<keyword evidence="3" id="KW-1185">Reference proteome</keyword>
<dbReference type="PANTHER" id="PTHR33993">
    <property type="entry name" value="GLYOXALASE-RELATED"/>
    <property type="match status" value="1"/>
</dbReference>
<organism evidence="2 3">
    <name type="scientific">Actinopolyspora saharensis</name>
    <dbReference type="NCBI Taxonomy" id="995062"/>
    <lineage>
        <taxon>Bacteria</taxon>
        <taxon>Bacillati</taxon>
        <taxon>Actinomycetota</taxon>
        <taxon>Actinomycetes</taxon>
        <taxon>Actinopolysporales</taxon>
        <taxon>Actinopolysporaceae</taxon>
        <taxon>Actinopolyspora</taxon>
    </lineage>
</organism>
<dbReference type="EMBL" id="FNKO01000001">
    <property type="protein sequence ID" value="SDQ26985.1"/>
    <property type="molecule type" value="Genomic_DNA"/>
</dbReference>
<accession>A0A1H0ZHP6</accession>